<sequence>MKHFVTSLIALCLAGAGSLIGCGDDSNNTTGGGDGGGGGNGGNGGGGGGDVVIPIDDVGTATAELYCGLVYSCCTMAEQDKALDGITPKPQNEAECAQVFKGMYDMLVLPRLKKAVGAGRMEYDQHLAASCLAKLDGSCTAIKGDLFESDPECQSVFLGKVADGGDCGGDDECAGDDSVCIGDTDTELGKCQPRGAAGAACEFDEDCTTEYCDFQASMCAAQKALGEACTGFSECTDSYCDSMTNMCTAKIADGQPCTSFEECESNNCDMATSTCTTPAPICDGM</sequence>
<reference evidence="2 3" key="1">
    <citation type="submission" date="2022-11" db="EMBL/GenBank/DDBJ databases">
        <title>Minimal conservation of predation-associated metabolite biosynthetic gene clusters underscores biosynthetic potential of Myxococcota including descriptions for ten novel species: Archangium lansinium sp. nov., Myxococcus landrumus sp. nov., Nannocystis bai.</title>
        <authorList>
            <person name="Ahearne A."/>
            <person name="Stevens C."/>
            <person name="Dowd S."/>
        </authorList>
    </citation>
    <scope>NUCLEOTIDE SEQUENCE [LARGE SCALE GENOMIC DNA]</scope>
    <source>
        <strain evidence="2 3">RJM3</strain>
    </source>
</reference>
<dbReference type="EMBL" id="JAQNDO010000001">
    <property type="protein sequence ID" value="MDC0747567.1"/>
    <property type="molecule type" value="Genomic_DNA"/>
</dbReference>
<protein>
    <recommendedName>
        <fullName evidence="4">Lipoprotein</fullName>
    </recommendedName>
</protein>
<keyword evidence="1" id="KW-0732">Signal</keyword>
<evidence type="ECO:0000256" key="1">
    <source>
        <dbReference type="SAM" id="SignalP"/>
    </source>
</evidence>
<name>A0ABT5F350_9BACT</name>
<evidence type="ECO:0000313" key="3">
    <source>
        <dbReference type="Proteomes" id="UP001221411"/>
    </source>
</evidence>
<comment type="caution">
    <text evidence="2">The sequence shown here is derived from an EMBL/GenBank/DDBJ whole genome shotgun (WGS) entry which is preliminary data.</text>
</comment>
<feature type="signal peptide" evidence="1">
    <location>
        <begin position="1"/>
        <end position="23"/>
    </location>
</feature>
<dbReference type="PROSITE" id="PS51257">
    <property type="entry name" value="PROKAR_LIPOPROTEIN"/>
    <property type="match status" value="1"/>
</dbReference>
<evidence type="ECO:0008006" key="4">
    <source>
        <dbReference type="Google" id="ProtNLM"/>
    </source>
</evidence>
<keyword evidence="3" id="KW-1185">Reference proteome</keyword>
<accession>A0ABT5F350</accession>
<evidence type="ECO:0000313" key="2">
    <source>
        <dbReference type="EMBL" id="MDC0747567.1"/>
    </source>
</evidence>
<gene>
    <name evidence="2" type="ORF">POL67_39915</name>
</gene>
<feature type="chain" id="PRO_5046782650" description="Lipoprotein" evidence="1">
    <location>
        <begin position="24"/>
        <end position="285"/>
    </location>
</feature>
<proteinExistence type="predicted"/>
<dbReference type="RefSeq" id="WP_271926075.1">
    <property type="nucleotide sequence ID" value="NZ_JAQNDO010000001.1"/>
</dbReference>
<organism evidence="2 3">
    <name type="scientific">Polyangium mundeleinium</name>
    <dbReference type="NCBI Taxonomy" id="2995306"/>
    <lineage>
        <taxon>Bacteria</taxon>
        <taxon>Pseudomonadati</taxon>
        <taxon>Myxococcota</taxon>
        <taxon>Polyangia</taxon>
        <taxon>Polyangiales</taxon>
        <taxon>Polyangiaceae</taxon>
        <taxon>Polyangium</taxon>
    </lineage>
</organism>
<dbReference type="Proteomes" id="UP001221411">
    <property type="component" value="Unassembled WGS sequence"/>
</dbReference>